<evidence type="ECO:0000256" key="2">
    <source>
        <dbReference type="ARBA" id="ARBA00022649"/>
    </source>
</evidence>
<evidence type="ECO:0000313" key="4">
    <source>
        <dbReference type="Proteomes" id="UP000268623"/>
    </source>
</evidence>
<keyword evidence="4" id="KW-1185">Reference proteome</keyword>
<dbReference type="AlphaFoldDB" id="A0A3M9XTS2"/>
<name>A0A3M9XTS2_9HYPH</name>
<sequence>MKLRYTLRAATELEEVLSFIDERSPQGARSVKSRIQAVTALLLRYPQAGHPTSKSGIRRMIVYPYPYLIFYRVTETEIVIHGVRHSARRPSSSKPGK</sequence>
<dbReference type="PANTHER" id="PTHR33755">
    <property type="entry name" value="TOXIN PARE1-RELATED"/>
    <property type="match status" value="1"/>
</dbReference>
<dbReference type="PANTHER" id="PTHR33755:SF8">
    <property type="entry name" value="TOXIN PARE2"/>
    <property type="match status" value="1"/>
</dbReference>
<dbReference type="InterPro" id="IPR051803">
    <property type="entry name" value="TA_system_RelE-like_toxin"/>
</dbReference>
<dbReference type="Proteomes" id="UP000268623">
    <property type="component" value="Unassembled WGS sequence"/>
</dbReference>
<comment type="caution">
    <text evidence="3">The sequence shown here is derived from an EMBL/GenBank/DDBJ whole genome shotgun (WGS) entry which is preliminary data.</text>
</comment>
<comment type="similarity">
    <text evidence="1">Belongs to the RelE toxin family.</text>
</comment>
<keyword evidence="2" id="KW-1277">Toxin-antitoxin system</keyword>
<dbReference type="RefSeq" id="WP_123176918.1">
    <property type="nucleotide sequence ID" value="NZ_QWDD01000001.1"/>
</dbReference>
<dbReference type="EMBL" id="QWDD01000001">
    <property type="protein sequence ID" value="RNJ51036.1"/>
    <property type="molecule type" value="Genomic_DNA"/>
</dbReference>
<reference evidence="3 4" key="1">
    <citation type="submission" date="2018-08" db="EMBL/GenBank/DDBJ databases">
        <title>Genome sequence of Methylocystis hirsuta CSC1, a methanotroph able to accumulate PHAs.</title>
        <authorList>
            <person name="Bordel S."/>
            <person name="Rodriguez E."/>
            <person name="Gancedo J."/>
            <person name="Munoz R."/>
        </authorList>
    </citation>
    <scope>NUCLEOTIDE SEQUENCE [LARGE SCALE GENOMIC DNA]</scope>
    <source>
        <strain evidence="3 4">CSC1</strain>
    </source>
</reference>
<dbReference type="Pfam" id="PF05016">
    <property type="entry name" value="ParE_toxin"/>
    <property type="match status" value="1"/>
</dbReference>
<protein>
    <submittedName>
        <fullName evidence="3">Type II toxin-antitoxin system RelE/ParE family toxin</fullName>
    </submittedName>
</protein>
<evidence type="ECO:0000256" key="1">
    <source>
        <dbReference type="ARBA" id="ARBA00006226"/>
    </source>
</evidence>
<evidence type="ECO:0000313" key="3">
    <source>
        <dbReference type="EMBL" id="RNJ51036.1"/>
    </source>
</evidence>
<dbReference type="InterPro" id="IPR007712">
    <property type="entry name" value="RelE/ParE_toxin"/>
</dbReference>
<proteinExistence type="inferred from homology"/>
<dbReference type="OrthoDB" id="595470at2"/>
<accession>A0A3M9XTS2</accession>
<organism evidence="3 4">
    <name type="scientific">Methylocystis hirsuta</name>
    <dbReference type="NCBI Taxonomy" id="369798"/>
    <lineage>
        <taxon>Bacteria</taxon>
        <taxon>Pseudomonadati</taxon>
        <taxon>Pseudomonadota</taxon>
        <taxon>Alphaproteobacteria</taxon>
        <taxon>Hyphomicrobiales</taxon>
        <taxon>Methylocystaceae</taxon>
        <taxon>Methylocystis</taxon>
    </lineage>
</organism>
<dbReference type="Gene3D" id="3.30.2310.20">
    <property type="entry name" value="RelE-like"/>
    <property type="match status" value="1"/>
</dbReference>
<gene>
    <name evidence="3" type="ORF">D1O30_17000</name>
</gene>
<dbReference type="InterPro" id="IPR035093">
    <property type="entry name" value="RelE/ParE_toxin_dom_sf"/>
</dbReference>